<dbReference type="AlphaFoldDB" id="A0A6A3KYV0"/>
<feature type="compositionally biased region" description="Low complexity" evidence="1">
    <location>
        <begin position="316"/>
        <end position="326"/>
    </location>
</feature>
<dbReference type="EMBL" id="QXFW01000554">
    <property type="protein sequence ID" value="KAE9008853.1"/>
    <property type="molecule type" value="Genomic_DNA"/>
</dbReference>
<feature type="compositionally biased region" description="Polar residues" evidence="1">
    <location>
        <begin position="479"/>
        <end position="489"/>
    </location>
</feature>
<evidence type="ECO:0000313" key="3">
    <source>
        <dbReference type="Proteomes" id="UP000460718"/>
    </source>
</evidence>
<evidence type="ECO:0000313" key="2">
    <source>
        <dbReference type="EMBL" id="KAE9008853.1"/>
    </source>
</evidence>
<feature type="compositionally biased region" description="Low complexity" evidence="1">
    <location>
        <begin position="338"/>
        <end position="355"/>
    </location>
</feature>
<feature type="compositionally biased region" description="Basic residues" evidence="1">
    <location>
        <begin position="241"/>
        <end position="251"/>
    </location>
</feature>
<reference evidence="2 3" key="1">
    <citation type="submission" date="2018-09" db="EMBL/GenBank/DDBJ databases">
        <title>Genomic investigation of the strawberry pathogen Phytophthora fragariae indicates pathogenicity is determined by transcriptional variation in three key races.</title>
        <authorList>
            <person name="Adams T.M."/>
            <person name="Armitage A.D."/>
            <person name="Sobczyk M.K."/>
            <person name="Bates H.J."/>
            <person name="Dunwell J.M."/>
            <person name="Nellist C.F."/>
            <person name="Harrison R.J."/>
        </authorList>
    </citation>
    <scope>NUCLEOTIDE SEQUENCE [LARGE SCALE GENOMIC DNA]</scope>
    <source>
        <strain evidence="2 3">SCRP245</strain>
    </source>
</reference>
<name>A0A6A3KYV0_9STRA</name>
<organism evidence="2 3">
    <name type="scientific">Phytophthora fragariae</name>
    <dbReference type="NCBI Taxonomy" id="53985"/>
    <lineage>
        <taxon>Eukaryota</taxon>
        <taxon>Sar</taxon>
        <taxon>Stramenopiles</taxon>
        <taxon>Oomycota</taxon>
        <taxon>Peronosporomycetes</taxon>
        <taxon>Peronosporales</taxon>
        <taxon>Peronosporaceae</taxon>
        <taxon>Phytophthora</taxon>
    </lineage>
</organism>
<feature type="region of interest" description="Disordered" evidence="1">
    <location>
        <begin position="316"/>
        <end position="369"/>
    </location>
</feature>
<dbReference type="Proteomes" id="UP000460718">
    <property type="component" value="Unassembled WGS sequence"/>
</dbReference>
<feature type="region of interest" description="Disordered" evidence="1">
    <location>
        <begin position="1"/>
        <end position="23"/>
    </location>
</feature>
<feature type="compositionally biased region" description="Polar residues" evidence="1">
    <location>
        <begin position="265"/>
        <end position="283"/>
    </location>
</feature>
<feature type="region of interest" description="Disordered" evidence="1">
    <location>
        <begin position="471"/>
        <end position="500"/>
    </location>
</feature>
<evidence type="ECO:0000256" key="1">
    <source>
        <dbReference type="SAM" id="MobiDB-lite"/>
    </source>
</evidence>
<gene>
    <name evidence="2" type="ORF">PF011_g10542</name>
</gene>
<proteinExistence type="predicted"/>
<sequence>MPATLHARVPSPTPSSASADPECTLVEDEEAARTERDDVERRRFWLLRMPQLYAPKHRQRYMFLDLDNTCTSLFKSRSLFRAIARAQCPHDVRLDFEALTSHLCGSSSSAVVVHQLVTYSRTSPAIARALEKFGWTLKPVGNDDQALQGELLTQLHKGAATANGKTLVLAMGGGALGTGNSSAYHETISRFLVEGWHVEIHAWLRAVNDGYLKLQSENPGRVVVKPLDDVIQDIASLKKHKRKKSGAKHGCSRLNRDDTPLKVVTSPTSDTASTESTCSTSRWDGSPIAASASPVLKRVDSVPPATSPNASWIKAAMQAQRNAPAATQSPESPPVSPFASQFGDFAAAASFSSPRPRAESRSPVMPTPAPPRSFYPTAPPSLWPPTPTTPMLSTPFTPTPSQPTYRWMLWELQLQQMRELISAQQADLAMRQCALQQTTELMRLMQDQERKQWQPAASFQQTTELMRLMQDQERKQWQPAASFQQQPSGARNPWSGTLGF</sequence>
<comment type="caution">
    <text evidence="2">The sequence shown here is derived from an EMBL/GenBank/DDBJ whole genome shotgun (WGS) entry which is preliminary data.</text>
</comment>
<feature type="region of interest" description="Disordered" evidence="1">
    <location>
        <begin position="241"/>
        <end position="289"/>
    </location>
</feature>
<accession>A0A6A3KYV0</accession>
<protein>
    <submittedName>
        <fullName evidence="2">Uncharacterized protein</fullName>
    </submittedName>
</protein>